<feature type="signal peptide" evidence="2">
    <location>
        <begin position="1"/>
        <end position="16"/>
    </location>
</feature>
<reference evidence="3 4" key="1">
    <citation type="journal article" date="2018" name="PLoS ONE">
        <title>The draft genome of Kipferlia bialata reveals reductive genome evolution in fornicate parasites.</title>
        <authorList>
            <person name="Tanifuji G."/>
            <person name="Takabayashi S."/>
            <person name="Kume K."/>
            <person name="Takagi M."/>
            <person name="Nakayama T."/>
            <person name="Kamikawa R."/>
            <person name="Inagaki Y."/>
            <person name="Hashimoto T."/>
        </authorList>
    </citation>
    <scope>NUCLEOTIDE SEQUENCE [LARGE SCALE GENOMIC DNA]</scope>
    <source>
        <strain evidence="3">NY0173</strain>
    </source>
</reference>
<feature type="transmembrane region" description="Helical" evidence="1">
    <location>
        <begin position="1068"/>
        <end position="1085"/>
    </location>
</feature>
<feature type="transmembrane region" description="Helical" evidence="1">
    <location>
        <begin position="1105"/>
        <end position="1125"/>
    </location>
</feature>
<dbReference type="EMBL" id="BDIP01000052">
    <property type="protein sequence ID" value="GIQ79765.1"/>
    <property type="molecule type" value="Genomic_DNA"/>
</dbReference>
<feature type="transmembrane region" description="Helical" evidence="1">
    <location>
        <begin position="1132"/>
        <end position="1150"/>
    </location>
</feature>
<name>A0A9K3CP49_9EUKA</name>
<evidence type="ECO:0000256" key="2">
    <source>
        <dbReference type="SAM" id="SignalP"/>
    </source>
</evidence>
<evidence type="ECO:0000313" key="4">
    <source>
        <dbReference type="Proteomes" id="UP000265618"/>
    </source>
</evidence>
<feature type="transmembrane region" description="Helical" evidence="1">
    <location>
        <begin position="840"/>
        <end position="860"/>
    </location>
</feature>
<keyword evidence="1" id="KW-0812">Transmembrane</keyword>
<feature type="transmembrane region" description="Helical" evidence="1">
    <location>
        <begin position="945"/>
        <end position="964"/>
    </location>
</feature>
<keyword evidence="1" id="KW-0472">Membrane</keyword>
<accession>A0A9K3CP49</accession>
<feature type="transmembrane region" description="Helical" evidence="1">
    <location>
        <begin position="533"/>
        <end position="554"/>
    </location>
</feature>
<feature type="chain" id="PRO_5039941802" evidence="2">
    <location>
        <begin position="17"/>
        <end position="1241"/>
    </location>
</feature>
<feature type="transmembrane region" description="Helical" evidence="1">
    <location>
        <begin position="901"/>
        <end position="924"/>
    </location>
</feature>
<feature type="transmembrane region" description="Helical" evidence="1">
    <location>
        <begin position="808"/>
        <end position="828"/>
    </location>
</feature>
<evidence type="ECO:0000313" key="3">
    <source>
        <dbReference type="EMBL" id="GIQ79765.1"/>
    </source>
</evidence>
<gene>
    <name evidence="3" type="ORF">KIPB_000460</name>
</gene>
<organism evidence="3 4">
    <name type="scientific">Kipferlia bialata</name>
    <dbReference type="NCBI Taxonomy" id="797122"/>
    <lineage>
        <taxon>Eukaryota</taxon>
        <taxon>Metamonada</taxon>
        <taxon>Carpediemonas-like organisms</taxon>
        <taxon>Kipferlia</taxon>
    </lineage>
</organism>
<feature type="transmembrane region" description="Helical" evidence="1">
    <location>
        <begin position="731"/>
        <end position="755"/>
    </location>
</feature>
<feature type="transmembrane region" description="Helical" evidence="1">
    <location>
        <begin position="590"/>
        <end position="616"/>
    </location>
</feature>
<keyword evidence="1" id="KW-1133">Transmembrane helix</keyword>
<feature type="transmembrane region" description="Helical" evidence="1">
    <location>
        <begin position="872"/>
        <end position="895"/>
    </location>
</feature>
<proteinExistence type="predicted"/>
<protein>
    <submittedName>
        <fullName evidence="3">Uncharacterized protein</fullName>
    </submittedName>
</protein>
<sequence length="1241" mass="134630">MSTLLVLCICCGCACGMGSLAQRPVDTYGTGQDGGPISIITDIDTDLWSSSTHTTCALSGDIAVWEAYTKADSYHHIEESWSVESYIETSDAGVTKWVGLPTIQDADMASVYGDSLAVRVPPPSRPSTTDTDTDVYAVRVYTHILTDTHLWVLDSEISLPGSVTSVAMGDGVLAVAHLDQYQHDNMVDVYRQDPGSQDWAFEATLAPANGYPYQLGAVVAIDPTTNRICCPASWYDPSVYVFDECVGDTCDPASPWVMTEQFQFSGYQYDQITAVSVSGDVVVAALEYSGLGVIALTVGANPGTYLSPPIQHVTDCALDSDDSPNISLLDTLLTVGCPGRLALLTEGGADADGYPLFTEGSETVTYYTDTSSMVHGSVSYVPGTTHPRVLIQVHSCLSVASGEGVLSVDRAILGFQAFGVEITDSTGAEVVPPMCIYSDSDGIPYTSTETFEYHDPELSHFTLYSRDSEMVRYTGLFFDHRDHFPPPLGGQSHSYMGNVYNAGGADASLSIPGGSGGYWLIGVTVQPVSGVDLWTSPVIPTAACILIGTTLSLLGTRLCCRVPPTTNRECTVMADVAPPPGTVSLVLLEFVFLLAAKAMVLVGDYICLCYLLSLVYTDLDMPWDEYMDPLASLSTGIRRGVTLLNGIDVHSGIFWTNGFGDNWVLPLSLALALGGCIVLVYLIHGVLVKKLPTCRTGVRAFLMPLTLLLSCAIRVGGTCLLAALWEWCSSFVLYWYMPLVLIGCLSVLLFLVTAYHGSRNTLSSFFLPILSCMGRRWVQIRAPYASLFTRVKASGCRIWMLESEVHTILCWSILLVPEVYALVLFQCVISDYCTLNDFEIYIAVAVLVLRVLVPIVCLVVTRPRLRHVPVYLFYDIVVAVTASVVLAWQAVLFVFDVLYSLALLTHLLLTPATVCLGVLLRGMLGVYIPLYPHPKSDRGNRTPRFLHLSMVVLVGVWALVTAPYIVRSPVLWVCGGLVCSVVVEYLLRRVPVPNPVPDPLASLSLCVPDEAEGDAALPLSGDTSDVDPLEDGVNRDPDLCPPLASHSPPPFNPLLAQLDAQLTLSHRCLALMLVPFLGPLLALTADRLTAPPLVTPLLRVPHINVNWGCNLVSLLCLVVTVFMYPAGQWTGVPGWAWVCLGTLYLVPQLYDTYTMARRVAGVTRVWGKTARPPVIYHPLSDKQTHCDKKKKEALELEECLPLLGQTGVPTEVVEGETVYHLEGMYGAEGQETTLYQGYNGM</sequence>
<feature type="transmembrane region" description="Helical" evidence="1">
    <location>
        <begin position="700"/>
        <end position="725"/>
    </location>
</feature>
<comment type="caution">
    <text evidence="3">The sequence shown here is derived from an EMBL/GenBank/DDBJ whole genome shotgun (WGS) entry which is preliminary data.</text>
</comment>
<dbReference type="Proteomes" id="UP000265618">
    <property type="component" value="Unassembled WGS sequence"/>
</dbReference>
<evidence type="ECO:0000256" key="1">
    <source>
        <dbReference type="SAM" id="Phobius"/>
    </source>
</evidence>
<feature type="transmembrane region" description="Helical" evidence="1">
    <location>
        <begin position="663"/>
        <end position="688"/>
    </location>
</feature>
<dbReference type="AlphaFoldDB" id="A0A9K3CP49"/>
<keyword evidence="4" id="KW-1185">Reference proteome</keyword>
<keyword evidence="2" id="KW-0732">Signal</keyword>